<proteinExistence type="predicted"/>
<evidence type="ECO:0000259" key="3">
    <source>
        <dbReference type="Pfam" id="PF20148"/>
    </source>
</evidence>
<feature type="transmembrane region" description="Helical" evidence="2">
    <location>
        <begin position="322"/>
        <end position="341"/>
    </location>
</feature>
<comment type="caution">
    <text evidence="4">The sequence shown here is derived from an EMBL/GenBank/DDBJ whole genome shotgun (WGS) entry which is preliminary data.</text>
</comment>
<dbReference type="InterPro" id="IPR045351">
    <property type="entry name" value="DUF6531"/>
</dbReference>
<organism evidence="4 5">
    <name type="scientific">Pseudomonas fluorescens</name>
    <dbReference type="NCBI Taxonomy" id="294"/>
    <lineage>
        <taxon>Bacteria</taxon>
        <taxon>Pseudomonadati</taxon>
        <taxon>Pseudomonadota</taxon>
        <taxon>Gammaproteobacteria</taxon>
        <taxon>Pseudomonadales</taxon>
        <taxon>Pseudomonadaceae</taxon>
        <taxon>Pseudomonas</taxon>
    </lineage>
</organism>
<sequence length="463" mass="49814">MDQVSRIEQELDSFKDTLTLYREQLDRLYSQTADRASHVADLPSLMGMERLIRFGDSTTVVSAGDDDFLSTVVQCPQGGVMTIESKFESVYDIPLGDIVVDVVDVDSGEVKPVTLDAQGLGIFKGTAGKTYRVHVQGEVSPKQIADLFSSYDGLSKDLTDWLRGEWQGFKPQWTQQSLATSAAAVGNGLLAGSWKAIEGVWDSISLLSDILKDPGEFADRLGESADQLKKLAEETPLLMAKLQLLASDEAALCLLVRTASLWLEMLPPSEMAGETAEALSTAVVTLLIDLLIGVVLTFAGAGAGIAYLSLRLGKLGAGLLSAAQRFVSAIFAVVNGFMAYVDRYKTVAARGVAAGIKKGRMQLRWDAQRNTTLKKHEPHDDASAQSKNPNGDSADTAALTQTIGCPVSMVTGEELLTLDDGTLDGLLPFVFTRLYRTSAVELDVGLGRGWSHALAHRLLLEGE</sequence>
<dbReference type="Pfam" id="PF20148">
    <property type="entry name" value="DUF6531"/>
    <property type="match status" value="1"/>
</dbReference>
<evidence type="ECO:0000313" key="4">
    <source>
        <dbReference type="EMBL" id="MBT2330110.1"/>
    </source>
</evidence>
<keyword evidence="2" id="KW-0472">Membrane</keyword>
<accession>A0A944DQ84</accession>
<evidence type="ECO:0000313" key="5">
    <source>
        <dbReference type="Proteomes" id="UP000692896"/>
    </source>
</evidence>
<feature type="region of interest" description="Disordered" evidence="1">
    <location>
        <begin position="374"/>
        <end position="395"/>
    </location>
</feature>
<evidence type="ECO:0000256" key="2">
    <source>
        <dbReference type="SAM" id="Phobius"/>
    </source>
</evidence>
<gene>
    <name evidence="4" type="ORF">J7E47_15440</name>
</gene>
<feature type="non-terminal residue" evidence="4">
    <location>
        <position position="463"/>
    </location>
</feature>
<keyword evidence="2" id="KW-0812">Transmembrane</keyword>
<dbReference type="RefSeq" id="WP_251010065.1">
    <property type="nucleotide sequence ID" value="NZ_JAGGNX010000011.1"/>
</dbReference>
<feature type="compositionally biased region" description="Polar residues" evidence="1">
    <location>
        <begin position="383"/>
        <end position="395"/>
    </location>
</feature>
<feature type="domain" description="DUF6531" evidence="3">
    <location>
        <begin position="404"/>
        <end position="461"/>
    </location>
</feature>
<evidence type="ECO:0000256" key="1">
    <source>
        <dbReference type="SAM" id="MobiDB-lite"/>
    </source>
</evidence>
<name>A0A944DQ84_PSEFL</name>
<dbReference type="EMBL" id="JAGGOB010000031">
    <property type="protein sequence ID" value="MBT2330110.1"/>
    <property type="molecule type" value="Genomic_DNA"/>
</dbReference>
<dbReference type="Proteomes" id="UP000692896">
    <property type="component" value="Unassembled WGS sequence"/>
</dbReference>
<reference evidence="4" key="1">
    <citation type="submission" date="2021-03" db="EMBL/GenBank/DDBJ databases">
        <title>Genomic analysis provides insights into the functional capacity of soil bacteria communities inhabiting an altitudinal gradient in the Atacama Desert.</title>
        <authorList>
            <person name="Gonzalez M."/>
            <person name="Maldonado J."/>
            <person name="Maza F."/>
            <person name="Hodar C."/>
            <person name="Cortes M."/>
            <person name="Palma R."/>
            <person name="Andreani C."/>
            <person name="Gaete A."/>
            <person name="Vasquez-Dean J."/>
            <person name="Acuna V."/>
            <person name="Aguado M."/>
            <person name="Mandakovic D."/>
            <person name="Latorre M."/>
            <person name="Orellana A."/>
            <person name="Gutierrez R."/>
            <person name="Montecino M."/>
            <person name="Allende M."/>
            <person name="Maass A."/>
            <person name="Cambiazo V."/>
        </authorList>
    </citation>
    <scope>NUCLEOTIDE SEQUENCE</scope>
    <source>
        <strain evidence="4">ISL-25</strain>
    </source>
</reference>
<feature type="transmembrane region" description="Helical" evidence="2">
    <location>
        <begin position="286"/>
        <end position="310"/>
    </location>
</feature>
<dbReference type="AlphaFoldDB" id="A0A944DQ84"/>
<keyword evidence="2" id="KW-1133">Transmembrane helix</keyword>
<protein>
    <submittedName>
        <fullName evidence="4">Type IV secretion protein Rhs</fullName>
    </submittedName>
</protein>